<protein>
    <submittedName>
        <fullName evidence="1">Uncharacterized protein</fullName>
    </submittedName>
</protein>
<evidence type="ECO:0000313" key="2">
    <source>
        <dbReference type="Proteomes" id="UP000241426"/>
    </source>
</evidence>
<accession>A0A2T3KKY3</accession>
<comment type="caution">
    <text evidence="1">The sequence shown here is derived from an EMBL/GenBank/DDBJ whole genome shotgun (WGS) entry which is preliminary data.</text>
</comment>
<gene>
    <name evidence="1" type="ORF">C9J27_04160</name>
</gene>
<name>A0A2T3KKY3_9GAMM</name>
<evidence type="ECO:0000313" key="1">
    <source>
        <dbReference type="EMBL" id="PSV00326.1"/>
    </source>
</evidence>
<dbReference type="Proteomes" id="UP000241426">
    <property type="component" value="Unassembled WGS sequence"/>
</dbReference>
<organism evidence="1 2">
    <name type="scientific">Photobacterium kishitanii</name>
    <dbReference type="NCBI Taxonomy" id="318456"/>
    <lineage>
        <taxon>Bacteria</taxon>
        <taxon>Pseudomonadati</taxon>
        <taxon>Pseudomonadota</taxon>
        <taxon>Gammaproteobacteria</taxon>
        <taxon>Vibrionales</taxon>
        <taxon>Vibrionaceae</taxon>
        <taxon>Photobacterium</taxon>
    </lineage>
</organism>
<reference evidence="1 2" key="1">
    <citation type="submission" date="2018-01" db="EMBL/GenBank/DDBJ databases">
        <title>Whole genome sequencing of Histamine producing bacteria.</title>
        <authorList>
            <person name="Butler K."/>
        </authorList>
    </citation>
    <scope>NUCLEOTIDE SEQUENCE [LARGE SCALE GENOMIC DNA]</scope>
    <source>
        <strain evidence="1 2">FS-7.2</strain>
    </source>
</reference>
<sequence>MFSSKEFVVNINVPKTFTKKECAFFNVDHPKAMEPCFISLQDVNSEASSLVSLFSSDNTKDSESVQASYLLSFSEPISETDVNNITMTINRIEFPIDFAIVAYIELSDPKKPSFINGVEAYNDLKDVFGVKKLNVIFNGDRAKAHIGTHISDRLELHFEDDSFDIDIFSYNITKLNEKVYRIVIPDADSRHDIVEIVD</sequence>
<dbReference type="AlphaFoldDB" id="A0A2T3KKY3"/>
<dbReference type="RefSeq" id="WP_107288956.1">
    <property type="nucleotide sequence ID" value="NZ_PYNF01000003.1"/>
</dbReference>
<proteinExistence type="predicted"/>
<dbReference type="EMBL" id="PYNF01000003">
    <property type="protein sequence ID" value="PSV00326.1"/>
    <property type="molecule type" value="Genomic_DNA"/>
</dbReference>